<protein>
    <recommendedName>
        <fullName evidence="2">OCEL domain-containing protein</fullName>
    </recommendedName>
</protein>
<dbReference type="Gene3D" id="6.10.140.340">
    <property type="match status" value="1"/>
</dbReference>
<dbReference type="Proteomes" id="UP000243459">
    <property type="component" value="Chromosome 3"/>
</dbReference>
<feature type="compositionally biased region" description="Acidic residues" evidence="1">
    <location>
        <begin position="439"/>
        <end position="450"/>
    </location>
</feature>
<feature type="region of interest" description="Disordered" evidence="1">
    <location>
        <begin position="340"/>
        <end position="529"/>
    </location>
</feature>
<feature type="compositionally biased region" description="Basic and acidic residues" evidence="1">
    <location>
        <begin position="766"/>
        <end position="801"/>
    </location>
</feature>
<dbReference type="PANTHER" id="PTHR38372">
    <property type="entry name" value="DENTIN SIALOPHOSPHOPROTEIN-LIKE PROTEIN"/>
    <property type="match status" value="1"/>
</dbReference>
<feature type="compositionally biased region" description="Low complexity" evidence="1">
    <location>
        <begin position="429"/>
        <end position="438"/>
    </location>
</feature>
<dbReference type="OMA" id="DYWNFES"/>
<proteinExistence type="predicted"/>
<feature type="compositionally biased region" description="Basic and acidic residues" evidence="1">
    <location>
        <begin position="497"/>
        <end position="507"/>
    </location>
</feature>
<dbReference type="PANTHER" id="PTHR38372:SF2">
    <property type="entry name" value="DENTIN SIALOPHOSPHOPROTEIN-LIKE PROTEIN"/>
    <property type="match status" value="1"/>
</dbReference>
<feature type="compositionally biased region" description="Basic and acidic residues" evidence="1">
    <location>
        <begin position="717"/>
        <end position="733"/>
    </location>
</feature>
<feature type="domain" description="OCEL" evidence="2">
    <location>
        <begin position="1077"/>
        <end position="1185"/>
    </location>
</feature>
<feature type="compositionally biased region" description="Basic and acidic residues" evidence="1">
    <location>
        <begin position="879"/>
        <end position="891"/>
    </location>
</feature>
<feature type="compositionally biased region" description="Basic and acidic residues" evidence="1">
    <location>
        <begin position="963"/>
        <end position="987"/>
    </location>
</feature>
<evidence type="ECO:0000313" key="4">
    <source>
        <dbReference type="Proteomes" id="UP000243459"/>
    </source>
</evidence>
<feature type="region of interest" description="Disordered" evidence="1">
    <location>
        <begin position="861"/>
        <end position="1072"/>
    </location>
</feature>
<dbReference type="AlphaFoldDB" id="A0A5P1FC02"/>
<feature type="compositionally biased region" description="Polar residues" evidence="1">
    <location>
        <begin position="689"/>
        <end position="698"/>
    </location>
</feature>
<accession>A0A5P1FC02</accession>
<dbReference type="PROSITE" id="PS51980">
    <property type="entry name" value="OCEL"/>
    <property type="match status" value="1"/>
</dbReference>
<feature type="compositionally biased region" description="Basic and acidic residues" evidence="1">
    <location>
        <begin position="647"/>
        <end position="670"/>
    </location>
</feature>
<feature type="region of interest" description="Disordered" evidence="1">
    <location>
        <begin position="558"/>
        <end position="606"/>
    </location>
</feature>
<gene>
    <name evidence="3" type="ORF">A4U43_C03F18820</name>
</gene>
<feature type="compositionally biased region" description="Low complexity" evidence="1">
    <location>
        <begin position="451"/>
        <end position="485"/>
    </location>
</feature>
<feature type="compositionally biased region" description="Basic and acidic residues" evidence="1">
    <location>
        <begin position="927"/>
        <end position="941"/>
    </location>
</feature>
<reference evidence="4" key="1">
    <citation type="journal article" date="2017" name="Nat. Commun.">
        <title>The asparagus genome sheds light on the origin and evolution of a young Y chromosome.</title>
        <authorList>
            <person name="Harkess A."/>
            <person name="Zhou J."/>
            <person name="Xu C."/>
            <person name="Bowers J.E."/>
            <person name="Van der Hulst R."/>
            <person name="Ayyampalayam S."/>
            <person name="Mercati F."/>
            <person name="Riccardi P."/>
            <person name="McKain M.R."/>
            <person name="Kakrana A."/>
            <person name="Tang H."/>
            <person name="Ray J."/>
            <person name="Groenendijk J."/>
            <person name="Arikit S."/>
            <person name="Mathioni S.M."/>
            <person name="Nakano M."/>
            <person name="Shan H."/>
            <person name="Telgmann-Rauber A."/>
            <person name="Kanno A."/>
            <person name="Yue Z."/>
            <person name="Chen H."/>
            <person name="Li W."/>
            <person name="Chen Y."/>
            <person name="Xu X."/>
            <person name="Zhang Y."/>
            <person name="Luo S."/>
            <person name="Chen H."/>
            <person name="Gao J."/>
            <person name="Mao Z."/>
            <person name="Pires J.C."/>
            <person name="Luo M."/>
            <person name="Kudrna D."/>
            <person name="Wing R.A."/>
            <person name="Meyers B.C."/>
            <person name="Yi K."/>
            <person name="Kong H."/>
            <person name="Lavrijsen P."/>
            <person name="Sunseri F."/>
            <person name="Falavigna A."/>
            <person name="Ye Y."/>
            <person name="Leebens-Mack J.H."/>
            <person name="Chen G."/>
        </authorList>
    </citation>
    <scope>NUCLEOTIDE SEQUENCE [LARGE SCALE GENOMIC DNA]</scope>
    <source>
        <strain evidence="4">cv. DH0086</strain>
    </source>
</reference>
<dbReference type="InterPro" id="IPR010844">
    <property type="entry name" value="Occludin_ELL"/>
</dbReference>
<feature type="compositionally biased region" description="Basic and acidic residues" evidence="1">
    <location>
        <begin position="998"/>
        <end position="1007"/>
    </location>
</feature>
<dbReference type="EMBL" id="CM007383">
    <property type="protein sequence ID" value="ONK75622.1"/>
    <property type="molecule type" value="Genomic_DNA"/>
</dbReference>
<feature type="region of interest" description="Disordered" evidence="1">
    <location>
        <begin position="208"/>
        <end position="241"/>
    </location>
</feature>
<feature type="compositionally biased region" description="Polar residues" evidence="1">
    <location>
        <begin position="1033"/>
        <end position="1050"/>
    </location>
</feature>
<sequence length="1187" mass="130256">MSSPRRVQRVELLGSKNFQQKMCQMRTGERYVNTLYLKGRLVSGSTFGSRLNPWSTKKHLVIDVGGKEFGFTWSRDELCDIYEERQSGEGGDGLLVECGSSWRKVNVLRTLDESTKKHVKKRSEEAERLLKSRKAIVLDPSNPSMKNQVKKMAAAGVEGSMRRMGWKQKKEVKEPFFKKQKVESNQVSNVCPPKSVYKSGAFSNRNAKGMLSVSPVPSPPEQPAPGSTVSPFATGTSSRGNAGLEEIVPLDINKEHVDIGNFEKELPSKIAHGAKHKVGKQKGCVGDQSVDLQSSHVRKASENSKGMALKALEKSSGEMVPNLATNNDSMVKNIEAPGKYLKSGVGAGSSKQREFESGSSPESAHDIASAIESIFGDNADEDFDRQAQPSSNTVEEDDPFEKIDIMNDNPDPFTNADKNIINDIEGKTSSSDSGSGSDSESDSSDSDSGSDSESQSRSRSKSRSPVGSASASSSDSDSDGSSTSKDVSDVDVDIMSEDEKQGLEPKAEAAYLKLSSSPRSRASDGEQEQIDILGVQEEQIASLPMDLNGRAVEMANPVEGAKNFPSSTSINTSENPEINDSRTIGSNLQRESSRFPGVALSPDRYKHSEDLHPQFVKLSSNINDEVIKKAVSEQQPKLDGFPAHAQTEIKKTKTKRDKPEYFKEKPESAKGSKGGRAAEGVPYGKSKHASLSVNSSYVSPEKTRQDQSKSNNIEWSGTKEADHQGHSLPDRGRSLAVGNMQKVHQGPEVWCSSGTGAEQPGPRSGDISERRKSMDRSNKTSERIPVRPDATLKDKTYKGTQDEVNIGEKLSILPEYNRKSVDHGGLNDSGPLLQIGKYDGNKSPLIGGKRSVLSRELSDLELGELREPSASGETGGVKRQTDGKKCFKSSESKAYSTDCPNPDISKGRSGSHLLPESMKHSPQSVRGEVHGNLEGFHRSMPSDDPAGTAPGPQRTILQGKHPSRVDHTDSEIKSHLDNPSELARRGETGANQGIGLENHADSLKRDPTSLPAQHSIKNGGQKGYKKAKELKQQKPSTLGHSAGQSNNGVSMENDSNSRKRRESSSEVDNSLYSKYDKEAPELRDSIKNFLQYKDYVQEYREKYTCYISLNKNLEKIRNDFLKVGVELEIAKGRGSEEYYKVVGDLKEMYHQHGERNKQMKRVFTVLHEELKTLKQRIQDFVEIHSRE</sequence>
<keyword evidence="4" id="KW-1185">Reference proteome</keyword>
<evidence type="ECO:0000259" key="2">
    <source>
        <dbReference type="PROSITE" id="PS51980"/>
    </source>
</evidence>
<feature type="region of interest" description="Disordered" evidence="1">
    <location>
        <begin position="633"/>
        <end position="810"/>
    </location>
</feature>
<name>A0A5P1FC02_ASPOF</name>
<evidence type="ECO:0000256" key="1">
    <source>
        <dbReference type="SAM" id="MobiDB-lite"/>
    </source>
</evidence>
<evidence type="ECO:0000313" key="3">
    <source>
        <dbReference type="EMBL" id="ONK75622.1"/>
    </source>
</evidence>
<organism evidence="3 4">
    <name type="scientific">Asparagus officinalis</name>
    <name type="common">Garden asparagus</name>
    <dbReference type="NCBI Taxonomy" id="4686"/>
    <lineage>
        <taxon>Eukaryota</taxon>
        <taxon>Viridiplantae</taxon>
        <taxon>Streptophyta</taxon>
        <taxon>Embryophyta</taxon>
        <taxon>Tracheophyta</taxon>
        <taxon>Spermatophyta</taxon>
        <taxon>Magnoliopsida</taxon>
        <taxon>Liliopsida</taxon>
        <taxon>Asparagales</taxon>
        <taxon>Asparagaceae</taxon>
        <taxon>Asparagoideae</taxon>
        <taxon>Asparagus</taxon>
    </lineage>
</organism>
<dbReference type="Pfam" id="PF07303">
    <property type="entry name" value="Occludin_ELL"/>
    <property type="match status" value="1"/>
</dbReference>
<feature type="compositionally biased region" description="Polar residues" evidence="1">
    <location>
        <begin position="564"/>
        <end position="590"/>
    </location>
</feature>
<dbReference type="Gramene" id="ONK75622">
    <property type="protein sequence ID" value="ONK75622"/>
    <property type="gene ID" value="A4U43_C03F18820"/>
</dbReference>
<feature type="compositionally biased region" description="Polar residues" evidence="1">
    <location>
        <begin position="228"/>
        <end position="240"/>
    </location>
</feature>